<dbReference type="EMBL" id="SZYD01000001">
    <property type="protein sequence ID" value="KAD7476926.1"/>
    <property type="molecule type" value="Genomic_DNA"/>
</dbReference>
<dbReference type="CDD" id="cd00303">
    <property type="entry name" value="retropepsin_like"/>
    <property type="match status" value="1"/>
</dbReference>
<dbReference type="OrthoDB" id="1934381at2759"/>
<dbReference type="AlphaFoldDB" id="A0A5N6PYT8"/>
<protein>
    <recommendedName>
        <fullName evidence="3">Aspartic peptidase DDI1-type domain-containing protein</fullName>
    </recommendedName>
</protein>
<organism evidence="1 2">
    <name type="scientific">Mikania micrantha</name>
    <name type="common">bitter vine</name>
    <dbReference type="NCBI Taxonomy" id="192012"/>
    <lineage>
        <taxon>Eukaryota</taxon>
        <taxon>Viridiplantae</taxon>
        <taxon>Streptophyta</taxon>
        <taxon>Embryophyta</taxon>
        <taxon>Tracheophyta</taxon>
        <taxon>Spermatophyta</taxon>
        <taxon>Magnoliopsida</taxon>
        <taxon>eudicotyledons</taxon>
        <taxon>Gunneridae</taxon>
        <taxon>Pentapetalae</taxon>
        <taxon>asterids</taxon>
        <taxon>campanulids</taxon>
        <taxon>Asterales</taxon>
        <taxon>Asteraceae</taxon>
        <taxon>Asteroideae</taxon>
        <taxon>Heliantheae alliance</taxon>
        <taxon>Eupatorieae</taxon>
        <taxon>Mikania</taxon>
    </lineage>
</organism>
<comment type="caution">
    <text evidence="1">The sequence shown here is derived from an EMBL/GenBank/DDBJ whole genome shotgun (WGS) entry which is preliminary data.</text>
</comment>
<name>A0A5N6PYT8_9ASTR</name>
<evidence type="ECO:0000313" key="1">
    <source>
        <dbReference type="EMBL" id="KAD7476926.1"/>
    </source>
</evidence>
<accession>A0A5N6PYT8</accession>
<dbReference type="InterPro" id="IPR021109">
    <property type="entry name" value="Peptidase_aspartic_dom_sf"/>
</dbReference>
<sequence>MSDPGSFTIPCDLGGSFVSYVLADLGASVNLMPYSIFSKLNLSEPVPTHMTIQLVDISLKYPQGIIQNMLVKIDRFFFPVDFMILDMEEDEKVPLILGRPFLATTRALIDVGDGSLTLQVEDDMQLTEVKGNDSQMWKPST</sequence>
<evidence type="ECO:0008006" key="3">
    <source>
        <dbReference type="Google" id="ProtNLM"/>
    </source>
</evidence>
<keyword evidence="2" id="KW-1185">Reference proteome</keyword>
<dbReference type="PANTHER" id="PTHR33067">
    <property type="entry name" value="RNA-DIRECTED DNA POLYMERASE-RELATED"/>
    <property type="match status" value="1"/>
</dbReference>
<reference evidence="1 2" key="1">
    <citation type="submission" date="2019-05" db="EMBL/GenBank/DDBJ databases">
        <title>Mikania micrantha, genome provides insights into the molecular mechanism of rapid growth.</title>
        <authorList>
            <person name="Liu B."/>
        </authorList>
    </citation>
    <scope>NUCLEOTIDE SEQUENCE [LARGE SCALE GENOMIC DNA]</scope>
    <source>
        <strain evidence="1">NLD-2019</strain>
        <tissue evidence="1">Leaf</tissue>
    </source>
</reference>
<proteinExistence type="predicted"/>
<gene>
    <name evidence="1" type="ORF">E3N88_00062</name>
</gene>
<evidence type="ECO:0000313" key="2">
    <source>
        <dbReference type="Proteomes" id="UP000326396"/>
    </source>
</evidence>
<dbReference type="PANTHER" id="PTHR33067:SF35">
    <property type="entry name" value="ASPARTIC PEPTIDASE DDI1-TYPE DOMAIN-CONTAINING PROTEIN"/>
    <property type="match status" value="1"/>
</dbReference>
<dbReference type="Proteomes" id="UP000326396">
    <property type="component" value="Linkage Group LG1"/>
</dbReference>
<dbReference type="Gene3D" id="2.40.70.10">
    <property type="entry name" value="Acid Proteases"/>
    <property type="match status" value="1"/>
</dbReference>